<proteinExistence type="predicted"/>
<dbReference type="Proteomes" id="UP001732720">
    <property type="component" value="Chromosome 10"/>
</dbReference>
<evidence type="ECO:0000313" key="2">
    <source>
        <dbReference type="RefSeq" id="XP_073899778.1"/>
    </source>
</evidence>
<accession>A0AC58K4A8</accession>
<dbReference type="RefSeq" id="XP_073899778.1">
    <property type="nucleotide sequence ID" value="XM_074043677.1"/>
</dbReference>
<sequence>MEQQKMSAKLQETKEQYIKTVQIAEKMKDDLKILELQNSKLQAKIKKRSNVIEELQNNKIEYYKEKQSLALLKVQLEYSLEKEKKKNSELEKEISRFKKFSKTPEMTLNKHENGEISFHKDLKNHQFKADLQSNMLRQKTQAETHEDFEKLRESHTVPGKRCMEDRIKNIQSAITVAKTQLDSNKILLQKQKHTYLQELRDRITLCHQLNKTKERLEEANVTHVTDIQPKRYVTNTLHTKPVSAHPCDRNLHSSLGENLEAPASNQQSFNECMEDHLSRFEDKKQCNDDDELEELLNYVLKQKIQILKFVLKEEKKECGV</sequence>
<organism evidence="1 2">
    <name type="scientific">Castor canadensis</name>
    <name type="common">American beaver</name>
    <dbReference type="NCBI Taxonomy" id="51338"/>
    <lineage>
        <taxon>Eukaryota</taxon>
        <taxon>Metazoa</taxon>
        <taxon>Chordata</taxon>
        <taxon>Craniata</taxon>
        <taxon>Vertebrata</taxon>
        <taxon>Euteleostomi</taxon>
        <taxon>Mammalia</taxon>
        <taxon>Eutheria</taxon>
        <taxon>Euarchontoglires</taxon>
        <taxon>Glires</taxon>
        <taxon>Rodentia</taxon>
        <taxon>Castorimorpha</taxon>
        <taxon>Castoridae</taxon>
        <taxon>Castor</taxon>
    </lineage>
</organism>
<protein>
    <submittedName>
        <fullName evidence="2">Ankyrin repeat domain-containing protein 26-like isoform X1</fullName>
    </submittedName>
</protein>
<gene>
    <name evidence="2" type="primary">LOC141411498</name>
</gene>
<evidence type="ECO:0000313" key="1">
    <source>
        <dbReference type="Proteomes" id="UP001732720"/>
    </source>
</evidence>
<reference evidence="2" key="1">
    <citation type="submission" date="2025-08" db="UniProtKB">
        <authorList>
            <consortium name="RefSeq"/>
        </authorList>
    </citation>
    <scope>IDENTIFICATION</scope>
</reference>
<name>A0AC58K4A8_CASCN</name>
<keyword evidence="1" id="KW-1185">Reference proteome</keyword>